<evidence type="ECO:0000313" key="3">
    <source>
        <dbReference type="Proteomes" id="UP000041254"/>
    </source>
</evidence>
<dbReference type="AlphaFoldDB" id="A0A0G4FNP8"/>
<feature type="compositionally biased region" description="Low complexity" evidence="1">
    <location>
        <begin position="67"/>
        <end position="83"/>
    </location>
</feature>
<organism evidence="2 3">
    <name type="scientific">Vitrella brassicaformis (strain CCMP3155)</name>
    <dbReference type="NCBI Taxonomy" id="1169540"/>
    <lineage>
        <taxon>Eukaryota</taxon>
        <taxon>Sar</taxon>
        <taxon>Alveolata</taxon>
        <taxon>Colpodellida</taxon>
        <taxon>Vitrellaceae</taxon>
        <taxon>Vitrella</taxon>
    </lineage>
</organism>
<proteinExistence type="predicted"/>
<dbReference type="EMBL" id="CDMY01000468">
    <property type="protein sequence ID" value="CEM15697.1"/>
    <property type="molecule type" value="Genomic_DNA"/>
</dbReference>
<dbReference type="Proteomes" id="UP000041254">
    <property type="component" value="Unassembled WGS sequence"/>
</dbReference>
<feature type="compositionally biased region" description="Polar residues" evidence="1">
    <location>
        <begin position="18"/>
        <end position="29"/>
    </location>
</feature>
<feature type="region of interest" description="Disordered" evidence="1">
    <location>
        <begin position="354"/>
        <end position="401"/>
    </location>
</feature>
<accession>A0A0G4FNP8</accession>
<sequence length="597" mass="64917">MDAVESLKELRRRPQAWHDSNASLQNTPKASPGVPPPALMAGLATPKSHQWEPCLSGRSDRSERGARAAAAVATNGDATSSGSHGSGQGQFGVLERKIVQNQQAIREVVKLCEKLLTSYQAAHAPVSPSSTTPEAADCRLSAIEEKVQQLNTKLVDMAKDLRDGLEETSSIADAARQKADHLSRRLEESPCVAASSNNAQSAACAKEPPADVACLRHALDQQRAESYARLEKTVDTLQRRVQNQEREMQRRSACTETYGTLPAVDGAPDKACSLSELRGVVDGLLESNKDLLTRQQQLTDEVHSAKAAAMKAIKRVNDFSVELASLLMTPHHPTHTSPRCLPPLSSLIKRAAETSPREWALSRPTTVDLSDAERRGNHAGSSRTTTIEDERDDGGVGGRGKGTLVKAIPVIQAQIWQIRGESSATQQQMHDISTLLTSLRAEVKSMRAQLRTLNNRRQLESRMAAPTNLETARDRTLLLSSRSSNAEWTAVRKMVEDLHSDVEGLKSINPEINARLNRIDSQIASINASNTGQRAHSASPPAPTAAATEVSSFKTEMTQKLDAVRILLRAVESDAERIKKRQDDMERAIAANMGPKT</sequence>
<reference evidence="2 3" key="1">
    <citation type="submission" date="2014-11" db="EMBL/GenBank/DDBJ databases">
        <authorList>
            <person name="Zhu J."/>
            <person name="Qi W."/>
            <person name="Song R."/>
        </authorList>
    </citation>
    <scope>NUCLEOTIDE SEQUENCE [LARGE SCALE GENOMIC DNA]</scope>
</reference>
<dbReference type="InParanoid" id="A0A0G4FNP8"/>
<evidence type="ECO:0000256" key="1">
    <source>
        <dbReference type="SAM" id="MobiDB-lite"/>
    </source>
</evidence>
<keyword evidence="3" id="KW-1185">Reference proteome</keyword>
<dbReference type="VEuPathDB" id="CryptoDB:Vbra_21510"/>
<gene>
    <name evidence="2" type="ORF">Vbra_21510</name>
</gene>
<name>A0A0G4FNP8_VITBC</name>
<protein>
    <submittedName>
        <fullName evidence="2">Uncharacterized protein</fullName>
    </submittedName>
</protein>
<evidence type="ECO:0000313" key="2">
    <source>
        <dbReference type="EMBL" id="CEM15697.1"/>
    </source>
</evidence>
<feature type="region of interest" description="Disordered" evidence="1">
    <location>
        <begin position="1"/>
        <end position="88"/>
    </location>
</feature>